<accession>A0A0M2RB31</accession>
<comment type="caution">
    <text evidence="1">The sequence shown here is derived from an EMBL/GenBank/DDBJ whole genome shotgun (WGS) entry which is preliminary data.</text>
</comment>
<evidence type="ECO:0000313" key="1">
    <source>
        <dbReference type="EMBL" id="KKJ77185.1"/>
    </source>
</evidence>
<protein>
    <submittedName>
        <fullName evidence="1">Uncharacterized protein</fullName>
    </submittedName>
</protein>
<proteinExistence type="predicted"/>
<evidence type="ECO:0000313" key="2">
    <source>
        <dbReference type="Proteomes" id="UP000034491"/>
    </source>
</evidence>
<name>A0A0M2RB31_9PROT</name>
<organism evidence="1 2">
    <name type="scientific">Kiloniella litopenaei</name>
    <dbReference type="NCBI Taxonomy" id="1549748"/>
    <lineage>
        <taxon>Bacteria</taxon>
        <taxon>Pseudomonadati</taxon>
        <taxon>Pseudomonadota</taxon>
        <taxon>Alphaproteobacteria</taxon>
        <taxon>Rhodospirillales</taxon>
        <taxon>Kiloniellaceae</taxon>
        <taxon>Kiloniella</taxon>
    </lineage>
</organism>
<dbReference type="Proteomes" id="UP000034491">
    <property type="component" value="Unassembled WGS sequence"/>
</dbReference>
<gene>
    <name evidence="1" type="ORF">WH95_09000</name>
</gene>
<sequence>MPGLRKLSIFVEQLAQDRRRPDIAPTPETTSNNLFRSWPCKWISEKVSHISVLGQSLNKRTPGQQE</sequence>
<reference evidence="1 2" key="1">
    <citation type="submission" date="2015-03" db="EMBL/GenBank/DDBJ databases">
        <title>Genome sequence of Kiloniella sp. P1-1, isolated from the gut microflora of Pacific white shrimp, Penaeus vannamei.</title>
        <authorList>
            <person name="Shao Z."/>
            <person name="Wang L."/>
            <person name="Li X."/>
        </authorList>
    </citation>
    <scope>NUCLEOTIDE SEQUENCE [LARGE SCALE GENOMIC DNA]</scope>
    <source>
        <strain evidence="1 2">P1-1</strain>
    </source>
</reference>
<dbReference type="EMBL" id="LANI01000005">
    <property type="protein sequence ID" value="KKJ77185.1"/>
    <property type="molecule type" value="Genomic_DNA"/>
</dbReference>
<keyword evidence="2" id="KW-1185">Reference proteome</keyword>
<dbReference type="AlphaFoldDB" id="A0A0M2RB31"/>